<dbReference type="InterPro" id="IPR010985">
    <property type="entry name" value="Ribbon_hlx_hlx"/>
</dbReference>
<name>A0A0D8HHT0_9ACTN</name>
<feature type="region of interest" description="Disordered" evidence="1">
    <location>
        <begin position="1"/>
        <end position="28"/>
    </location>
</feature>
<gene>
    <name evidence="2" type="ORF">AXFE_24980</name>
</gene>
<sequence length="129" mass="14333">MKEVEQQGSQAKPYEGMDDPNKQERHTKTLAIRVEETLHAQLRFIAQLRETSITDEIRQAIETRIASAQDDPEIIARAQQARDELEREAAARSAAIAGFLGKPVVTAVVDKSPGPATKVQQNARKTENE</sequence>
<dbReference type="RefSeq" id="WP_200891275.1">
    <property type="nucleotide sequence ID" value="NZ_JXYS01000078.1"/>
</dbReference>
<feature type="compositionally biased region" description="Basic and acidic residues" evidence="1">
    <location>
        <begin position="19"/>
        <end position="28"/>
    </location>
</feature>
<feature type="compositionally biased region" description="Polar residues" evidence="1">
    <location>
        <begin position="1"/>
        <end position="10"/>
    </location>
</feature>
<dbReference type="GO" id="GO:0006355">
    <property type="term" value="P:regulation of DNA-templated transcription"/>
    <property type="evidence" value="ECO:0007669"/>
    <property type="project" value="InterPro"/>
</dbReference>
<comment type="caution">
    <text evidence="2">The sequence shown here is derived from an EMBL/GenBank/DDBJ whole genome shotgun (WGS) entry which is preliminary data.</text>
</comment>
<dbReference type="AlphaFoldDB" id="A0A0D8HHT0"/>
<reference evidence="2 3" key="1">
    <citation type="submission" date="2015-01" db="EMBL/GenBank/DDBJ databases">
        <title>Draft genome of the acidophilic iron oxidizer Acidithrix ferrooxidans strain Py-F3.</title>
        <authorList>
            <person name="Poehlein A."/>
            <person name="Eisen S."/>
            <person name="Schloemann M."/>
            <person name="Johnson B.D."/>
            <person name="Daniel R."/>
            <person name="Muehling M."/>
        </authorList>
    </citation>
    <scope>NUCLEOTIDE SEQUENCE [LARGE SCALE GENOMIC DNA]</scope>
    <source>
        <strain evidence="2 3">Py-F3</strain>
    </source>
</reference>
<evidence type="ECO:0000313" key="2">
    <source>
        <dbReference type="EMBL" id="KJF16636.1"/>
    </source>
</evidence>
<dbReference type="SUPFAM" id="SSF47598">
    <property type="entry name" value="Ribbon-helix-helix"/>
    <property type="match status" value="1"/>
</dbReference>
<accession>A0A0D8HHT0</accession>
<evidence type="ECO:0000313" key="3">
    <source>
        <dbReference type="Proteomes" id="UP000032360"/>
    </source>
</evidence>
<protein>
    <submittedName>
        <fullName evidence="2">Uncharacterized protein</fullName>
    </submittedName>
</protein>
<keyword evidence="3" id="KW-1185">Reference proteome</keyword>
<dbReference type="STRING" id="1280514.AXFE_24980"/>
<organism evidence="2 3">
    <name type="scientific">Acidithrix ferrooxidans</name>
    <dbReference type="NCBI Taxonomy" id="1280514"/>
    <lineage>
        <taxon>Bacteria</taxon>
        <taxon>Bacillati</taxon>
        <taxon>Actinomycetota</taxon>
        <taxon>Acidimicrobiia</taxon>
        <taxon>Acidimicrobiales</taxon>
        <taxon>Acidimicrobiaceae</taxon>
        <taxon>Acidithrix</taxon>
    </lineage>
</organism>
<dbReference type="EMBL" id="JXYS01000078">
    <property type="protein sequence ID" value="KJF16636.1"/>
    <property type="molecule type" value="Genomic_DNA"/>
</dbReference>
<proteinExistence type="predicted"/>
<dbReference type="Proteomes" id="UP000032360">
    <property type="component" value="Unassembled WGS sequence"/>
</dbReference>
<evidence type="ECO:0000256" key="1">
    <source>
        <dbReference type="SAM" id="MobiDB-lite"/>
    </source>
</evidence>